<comment type="caution">
    <text evidence="1">The sequence shown here is derived from an EMBL/GenBank/DDBJ whole genome shotgun (WGS) entry which is preliminary data.</text>
</comment>
<reference evidence="1" key="1">
    <citation type="journal article" date="2021" name="New Phytol.">
        <title>Evolutionary innovations through gain and loss of genes in the ectomycorrhizal Boletales.</title>
        <authorList>
            <person name="Wu G."/>
            <person name="Miyauchi S."/>
            <person name="Morin E."/>
            <person name="Kuo A."/>
            <person name="Drula E."/>
            <person name="Varga T."/>
            <person name="Kohler A."/>
            <person name="Feng B."/>
            <person name="Cao Y."/>
            <person name="Lipzen A."/>
            <person name="Daum C."/>
            <person name="Hundley H."/>
            <person name="Pangilinan J."/>
            <person name="Johnson J."/>
            <person name="Barry K."/>
            <person name="LaButti K."/>
            <person name="Ng V."/>
            <person name="Ahrendt S."/>
            <person name="Min B."/>
            <person name="Choi I.G."/>
            <person name="Park H."/>
            <person name="Plett J.M."/>
            <person name="Magnuson J."/>
            <person name="Spatafora J.W."/>
            <person name="Nagy L.G."/>
            <person name="Henrissat B."/>
            <person name="Grigoriev I.V."/>
            <person name="Yang Z.L."/>
            <person name="Xu J."/>
            <person name="Martin F.M."/>
        </authorList>
    </citation>
    <scope>NUCLEOTIDE SEQUENCE</scope>
    <source>
        <strain evidence="1">ATCC 28755</strain>
    </source>
</reference>
<accession>A0ACB8A385</accession>
<evidence type="ECO:0000313" key="1">
    <source>
        <dbReference type="EMBL" id="KAH7907775.1"/>
    </source>
</evidence>
<evidence type="ECO:0000313" key="2">
    <source>
        <dbReference type="Proteomes" id="UP000790377"/>
    </source>
</evidence>
<dbReference type="EMBL" id="MU267872">
    <property type="protein sequence ID" value="KAH7907775.1"/>
    <property type="molecule type" value="Genomic_DNA"/>
</dbReference>
<dbReference type="Proteomes" id="UP000790377">
    <property type="component" value="Unassembled WGS sequence"/>
</dbReference>
<sequence>MITGDGRQGYTAKGLYDAIHVGTAAPALPQALVDQLACRNVEPADFLKKRLNTRLGLASTHMYHFEFVLTGGQQRMRSGCSHKTASQPISALNTQDSRHVGYAVRGSAANTPTVIYSFIRSSPGDYITVTIPPPSSSSLNYWGVEHIGMIAFALKTVFALFTFFAVANSHECRYTGNAFGSTLQLFTQPECGTEHLGDSQTIFVVRTKMSDPCACRPVIPSVGENLLSYVFEPGVKYPADFTFYRENDCLGKALPPPPPPNTPGVKMMVDLPYGHSKIVSVEFCGMHHRGKELKEPKPAVQTAEEKAEKARKAKDAKTVHGTGIKGVWREVKSSAEHSLAGAKKGVDKIVDGHPLQITGTEAKEMGVSVALGLGVVALAPVAL</sequence>
<keyword evidence="2" id="KW-1185">Reference proteome</keyword>
<name>A0ACB8A385_9AGAM</name>
<organism evidence="1 2">
    <name type="scientific">Hygrophoropsis aurantiaca</name>
    <dbReference type="NCBI Taxonomy" id="72124"/>
    <lineage>
        <taxon>Eukaryota</taxon>
        <taxon>Fungi</taxon>
        <taxon>Dikarya</taxon>
        <taxon>Basidiomycota</taxon>
        <taxon>Agaricomycotina</taxon>
        <taxon>Agaricomycetes</taxon>
        <taxon>Agaricomycetidae</taxon>
        <taxon>Boletales</taxon>
        <taxon>Coniophorineae</taxon>
        <taxon>Hygrophoropsidaceae</taxon>
        <taxon>Hygrophoropsis</taxon>
    </lineage>
</organism>
<proteinExistence type="predicted"/>
<gene>
    <name evidence="1" type="ORF">BJ138DRAFT_1210477</name>
</gene>
<protein>
    <submittedName>
        <fullName evidence="1">Uncharacterized protein</fullName>
    </submittedName>
</protein>